<keyword evidence="1" id="KW-1133">Transmembrane helix</keyword>
<protein>
    <submittedName>
        <fullName evidence="3">DUF4064 domain-containing protein</fullName>
    </submittedName>
</protein>
<sequence length="141" mass="14762">MKRTVEIIFTVIGIIMFGILLVGSTAFLNAQGDSELEEAIRTVIDQQETGEIPETVNVAQIIDFINGASLYLLIVTGVCAALGILAILFLVGNKKPKAAGIILIVTAVIGTLATVFMGIFGGIAYLVAGIVSLARKPKVTS</sequence>
<feature type="transmembrane region" description="Helical" evidence="1">
    <location>
        <begin position="98"/>
        <end position="131"/>
    </location>
</feature>
<evidence type="ECO:0000313" key="3">
    <source>
        <dbReference type="EMBL" id="MFD1038922.1"/>
    </source>
</evidence>
<dbReference type="Proteomes" id="UP001597040">
    <property type="component" value="Unassembled WGS sequence"/>
</dbReference>
<feature type="domain" description="DUF4064" evidence="2">
    <location>
        <begin position="2"/>
        <end position="111"/>
    </location>
</feature>
<dbReference type="InterPro" id="IPR025273">
    <property type="entry name" value="DUF4064"/>
</dbReference>
<keyword evidence="1" id="KW-0472">Membrane</keyword>
<dbReference type="EMBL" id="JBHTKJ010000027">
    <property type="protein sequence ID" value="MFD1038922.1"/>
    <property type="molecule type" value="Genomic_DNA"/>
</dbReference>
<reference evidence="4" key="1">
    <citation type="journal article" date="2019" name="Int. J. Syst. Evol. Microbiol.">
        <title>The Global Catalogue of Microorganisms (GCM) 10K type strain sequencing project: providing services to taxonomists for standard genome sequencing and annotation.</title>
        <authorList>
            <consortium name="The Broad Institute Genomics Platform"/>
            <consortium name="The Broad Institute Genome Sequencing Center for Infectious Disease"/>
            <person name="Wu L."/>
            <person name="Ma J."/>
        </authorList>
    </citation>
    <scope>NUCLEOTIDE SEQUENCE [LARGE SCALE GENOMIC DNA]</scope>
    <source>
        <strain evidence="4">CCUG 56754</strain>
    </source>
</reference>
<dbReference type="Pfam" id="PF13273">
    <property type="entry name" value="DUF4064"/>
    <property type="match status" value="1"/>
</dbReference>
<proteinExistence type="predicted"/>
<gene>
    <name evidence="3" type="ORF">ACFQ3N_11045</name>
</gene>
<feature type="transmembrane region" description="Helical" evidence="1">
    <location>
        <begin position="7"/>
        <end position="28"/>
    </location>
</feature>
<keyword evidence="4" id="KW-1185">Reference proteome</keyword>
<evidence type="ECO:0000256" key="1">
    <source>
        <dbReference type="SAM" id="Phobius"/>
    </source>
</evidence>
<feature type="transmembrane region" description="Helical" evidence="1">
    <location>
        <begin position="70"/>
        <end position="91"/>
    </location>
</feature>
<dbReference type="RefSeq" id="WP_390362365.1">
    <property type="nucleotide sequence ID" value="NZ_JBHTKJ010000027.1"/>
</dbReference>
<organism evidence="3 4">
    <name type="scientific">Virgibacillus byunsanensis</name>
    <dbReference type="NCBI Taxonomy" id="570945"/>
    <lineage>
        <taxon>Bacteria</taxon>
        <taxon>Bacillati</taxon>
        <taxon>Bacillota</taxon>
        <taxon>Bacilli</taxon>
        <taxon>Bacillales</taxon>
        <taxon>Bacillaceae</taxon>
        <taxon>Virgibacillus</taxon>
    </lineage>
</organism>
<evidence type="ECO:0000313" key="4">
    <source>
        <dbReference type="Proteomes" id="UP001597040"/>
    </source>
</evidence>
<evidence type="ECO:0000259" key="2">
    <source>
        <dbReference type="Pfam" id="PF13273"/>
    </source>
</evidence>
<name>A0ABW3LLM1_9BACI</name>
<accession>A0ABW3LLM1</accession>
<comment type="caution">
    <text evidence="3">The sequence shown here is derived from an EMBL/GenBank/DDBJ whole genome shotgun (WGS) entry which is preliminary data.</text>
</comment>
<keyword evidence="1" id="KW-0812">Transmembrane</keyword>